<sequence>MIVADSRISFAVAHQKQETTHTFERLELRFSEPGVAPQRRVMPDAPETGPDLSRAGSLLRLERQSLDFTVPLSSDDQLQILLLKELYYRLTGRRLRLNAPEFDAGPVTATLEMPIAVAPSAAEAGGQGFGMLYERHQVYRDSESLSFRAEGEVTTADGRVLDIAAALNMSREYIERTSFSVRAGDAALIDPLVINFDGRGARLSDERFEFDLDANGEAEQIAALAPGSGYLALDRDGDGRIANGKELFGPQSGNGFTELAEFDEDGNGFIDEADAIYRQLRIWRRFEDGSQQLIALGDAGVGAIYLGHVSSPFTLKGAGNETLGEVASSSVYLREDGTTGLVQQVNLAV</sequence>
<dbReference type="PANTHER" id="PTHR39431:SF1">
    <property type="entry name" value="FRPA_C-RELATED PROTEIN"/>
    <property type="match status" value="1"/>
</dbReference>
<evidence type="ECO:0000313" key="2">
    <source>
        <dbReference type="Proteomes" id="UP001168380"/>
    </source>
</evidence>
<dbReference type="PANTHER" id="PTHR39431">
    <property type="entry name" value="FRPA/C-RELATED PROTEIN"/>
    <property type="match status" value="1"/>
</dbReference>
<reference evidence="1" key="1">
    <citation type="submission" date="2023-07" db="EMBL/GenBank/DDBJ databases">
        <title>Gilvimarinus algae sp. nov., isolated from the surface of Kelp.</title>
        <authorList>
            <person name="Sun Y.Y."/>
            <person name="Gong Y."/>
            <person name="Du Z.J."/>
        </authorList>
    </citation>
    <scope>NUCLEOTIDE SEQUENCE</scope>
    <source>
        <strain evidence="1">SDUM040014</strain>
    </source>
</reference>
<protein>
    <recommendedName>
        <fullName evidence="3">VCBS repeat-containing protein</fullName>
    </recommendedName>
</protein>
<dbReference type="Proteomes" id="UP001168380">
    <property type="component" value="Unassembled WGS sequence"/>
</dbReference>
<evidence type="ECO:0008006" key="3">
    <source>
        <dbReference type="Google" id="ProtNLM"/>
    </source>
</evidence>
<dbReference type="RefSeq" id="WP_302713439.1">
    <property type="nucleotide sequence ID" value="NZ_JAULRT010000059.1"/>
</dbReference>
<gene>
    <name evidence="1" type="ORF">QWI16_12035</name>
</gene>
<dbReference type="EMBL" id="JAULRT010000059">
    <property type="protein sequence ID" value="MDO3382899.1"/>
    <property type="molecule type" value="Genomic_DNA"/>
</dbReference>
<keyword evidence="2" id="KW-1185">Reference proteome</keyword>
<accession>A0ABT8THB5</accession>
<organism evidence="1 2">
    <name type="scientific">Gilvimarinus algae</name>
    <dbReference type="NCBI Taxonomy" id="3058037"/>
    <lineage>
        <taxon>Bacteria</taxon>
        <taxon>Pseudomonadati</taxon>
        <taxon>Pseudomonadota</taxon>
        <taxon>Gammaproteobacteria</taxon>
        <taxon>Cellvibrionales</taxon>
        <taxon>Cellvibrionaceae</taxon>
        <taxon>Gilvimarinus</taxon>
    </lineage>
</organism>
<comment type="caution">
    <text evidence="1">The sequence shown here is derived from an EMBL/GenBank/DDBJ whole genome shotgun (WGS) entry which is preliminary data.</text>
</comment>
<proteinExistence type="predicted"/>
<evidence type="ECO:0000313" key="1">
    <source>
        <dbReference type="EMBL" id="MDO3382899.1"/>
    </source>
</evidence>
<name>A0ABT8THB5_9GAMM</name>